<sequence length="720" mass="82576">MPRKRTSNTSTKSNILPTPSPETSKTTNTKRKKGEDEPSTSTSPSASGTKKRKSNSSASSSGSGASAKPSTSFVPKPWHLEVQPKIVEKLFQDVYVIPDYQRPYAWEVKNIIDLLKDIHDEYKQQKQTSSYFIGSIVLKQPSVGERKQVIDGQQRLISLSIILAMIRHCLKAWSPIDIQECSTISHMLVDTVYHHGGRIQVLNDRGVANTNDTFFHKYVLQEGGFEQMLNKVGKKSIDLKICNMDGLIQDLEEKKIVYSATAINCATNYIHVFHKLKKYFQENCDELINFFKFFTKNCVVVAIEVPADADEMNIFGTLNLRGKDLSPMDKLKLDFGVKFSCSMDGGFDETENELPTVAHWNKISQELGEEDFTLLFETIYQLKHTPTNVKTKERNYVGLFEEIVEDIKQHYSQNSAQEFLGSTFMKHYMQPLFVGSQSRFSHKRPECFKANMNIQKCLSRINFIADNYLPKDQKQSSNIVVSILLAMIICHKTHQKFMTFDISELNQGLIEKLITLWHNHVMLVCLCDTGKVKFKDMMKEIQSILKGPKRKTVDAEVEKLLLKGKSKGADDKVDFTKWEEKIQRQVHEGSTSERDKKQTSRMMKVFEIILPIINDHLGNTSEKEILYDPSWKIVKIFRESQSKRESKDKKIGNFTLVTAKQKDEAKKLSTTDLIKKLQKKNGLIINNSSNLPQQFNLDECEERTEMFIETIRAILDLRKN</sequence>
<feature type="region of interest" description="Disordered" evidence="1">
    <location>
        <begin position="1"/>
        <end position="74"/>
    </location>
</feature>
<evidence type="ECO:0000313" key="3">
    <source>
        <dbReference type="EMBL" id="KAG2379011.1"/>
    </source>
</evidence>
<evidence type="ECO:0000313" key="4">
    <source>
        <dbReference type="Proteomes" id="UP000816034"/>
    </source>
</evidence>
<evidence type="ECO:0000256" key="1">
    <source>
        <dbReference type="SAM" id="MobiDB-lite"/>
    </source>
</evidence>
<comment type="caution">
    <text evidence="3">The sequence shown here is derived from an EMBL/GenBank/DDBJ whole genome shotgun (WGS) entry which is preliminary data.</text>
</comment>
<dbReference type="InterPro" id="IPR004919">
    <property type="entry name" value="GmrSD_N"/>
</dbReference>
<gene>
    <name evidence="3" type="ORF">C9374_007649</name>
</gene>
<feature type="compositionally biased region" description="Low complexity" evidence="1">
    <location>
        <begin position="55"/>
        <end position="72"/>
    </location>
</feature>
<dbReference type="PANTHER" id="PTHR35149:SF1">
    <property type="entry name" value="DUF5655 DOMAIN-CONTAINING PROTEIN"/>
    <property type="match status" value="1"/>
</dbReference>
<dbReference type="Pfam" id="PF03235">
    <property type="entry name" value="GmrSD_N"/>
    <property type="match status" value="1"/>
</dbReference>
<proteinExistence type="predicted"/>
<feature type="compositionally biased region" description="Polar residues" evidence="1">
    <location>
        <begin position="7"/>
        <end position="27"/>
    </location>
</feature>
<name>A0AA88GM74_NAELO</name>
<dbReference type="Proteomes" id="UP000816034">
    <property type="component" value="Unassembled WGS sequence"/>
</dbReference>
<dbReference type="AlphaFoldDB" id="A0AA88GM74"/>
<protein>
    <recommendedName>
        <fullName evidence="2">GmrSD restriction endonucleases N-terminal domain-containing protein</fullName>
    </recommendedName>
</protein>
<reference evidence="3 4" key="1">
    <citation type="journal article" date="2018" name="BMC Genomics">
        <title>The genome of Naegleria lovaniensis, the basis for a comparative approach to unravel pathogenicity factors of the human pathogenic amoeba N. fowleri.</title>
        <authorList>
            <person name="Liechti N."/>
            <person name="Schurch N."/>
            <person name="Bruggmann R."/>
            <person name="Wittwer M."/>
        </authorList>
    </citation>
    <scope>NUCLEOTIDE SEQUENCE [LARGE SCALE GENOMIC DNA]</scope>
    <source>
        <strain evidence="3 4">ATCC 30569</strain>
    </source>
</reference>
<keyword evidence="4" id="KW-1185">Reference proteome</keyword>
<dbReference type="GeneID" id="68100103"/>
<dbReference type="RefSeq" id="XP_044546273.1">
    <property type="nucleotide sequence ID" value="XM_044697637.1"/>
</dbReference>
<organism evidence="3 4">
    <name type="scientific">Naegleria lovaniensis</name>
    <name type="common">Amoeba</name>
    <dbReference type="NCBI Taxonomy" id="51637"/>
    <lineage>
        <taxon>Eukaryota</taxon>
        <taxon>Discoba</taxon>
        <taxon>Heterolobosea</taxon>
        <taxon>Tetramitia</taxon>
        <taxon>Eutetramitia</taxon>
        <taxon>Vahlkampfiidae</taxon>
        <taxon>Naegleria</taxon>
    </lineage>
</organism>
<dbReference type="EMBL" id="PYSW02000030">
    <property type="protein sequence ID" value="KAG2379011.1"/>
    <property type="molecule type" value="Genomic_DNA"/>
</dbReference>
<accession>A0AA88GM74</accession>
<feature type="domain" description="GmrSD restriction endonucleases N-terminal" evidence="2">
    <location>
        <begin position="88"/>
        <end position="332"/>
    </location>
</feature>
<dbReference type="PANTHER" id="PTHR35149">
    <property type="entry name" value="SLL5132 PROTEIN"/>
    <property type="match status" value="1"/>
</dbReference>
<evidence type="ECO:0000259" key="2">
    <source>
        <dbReference type="Pfam" id="PF03235"/>
    </source>
</evidence>